<dbReference type="STRING" id="268739.Nmlp_1820"/>
<dbReference type="OrthoDB" id="185449at2157"/>
<evidence type="ECO:0000313" key="2">
    <source>
        <dbReference type="Proteomes" id="UP000011867"/>
    </source>
</evidence>
<gene>
    <name evidence="1" type="ordered locus">Nmlp_1820</name>
</gene>
<sequence length="190" mass="20103">MGHRTLVAYDRDGYDLHYSHWGVAPDELTPETPFGGPPNDGWARERAAELQEAAGGRLTEDDGHAVDPDPVATGVSFVDLAAYVDPIEHEALYVVDGAFSVRTYLVFGLEGRHVGRTDGPAVALVGYDGSTDAAYLRGWMAGGRAVRGACGPDDGAIVRALRWLDPDRGTVVWLTGGSREDPGAGAGAVR</sequence>
<dbReference type="GeneID" id="14650920"/>
<accession>M1XPN5</accession>
<protein>
    <submittedName>
        <fullName evidence="1">Uncharacterized protein</fullName>
    </submittedName>
</protein>
<dbReference type="eggNOG" id="arCOG07545">
    <property type="taxonomic scope" value="Archaea"/>
</dbReference>
<reference evidence="1 2" key="1">
    <citation type="journal article" date="2013" name="Genome Announc.">
        <title>Genome of the haloarchaeon Natronomonas moolapensis, a neutrophilic member of a previously haloalkaliphilic genus.</title>
        <authorList>
            <person name="Dyall-Smith M.L."/>
            <person name="Pfeiffer F."/>
            <person name="Oberwinkler T."/>
            <person name="Klee K."/>
            <person name="Rampp M."/>
            <person name="Palm P."/>
            <person name="Gross K."/>
            <person name="Schuster S.C."/>
            <person name="Oesterhelt D."/>
        </authorList>
    </citation>
    <scope>NUCLEOTIDE SEQUENCE [LARGE SCALE GENOMIC DNA]</scope>
    <source>
        <strain evidence="2">DSM 18674 / JCM 14361 / 8.8.11</strain>
    </source>
</reference>
<keyword evidence="2" id="KW-1185">Reference proteome</keyword>
<organism evidence="1 2">
    <name type="scientific">Natronomonas moolapensis (strain DSM 18674 / CECT 7526 / JCM 14361 / 8.8.11)</name>
    <dbReference type="NCBI Taxonomy" id="268739"/>
    <lineage>
        <taxon>Archaea</taxon>
        <taxon>Methanobacteriati</taxon>
        <taxon>Methanobacteriota</taxon>
        <taxon>Stenosarchaea group</taxon>
        <taxon>Halobacteria</taxon>
        <taxon>Halobacteriales</taxon>
        <taxon>Natronomonadaceae</taxon>
        <taxon>Natronomonas</taxon>
    </lineage>
</organism>
<dbReference type="InterPro" id="IPR046622">
    <property type="entry name" value="DUF6735"/>
</dbReference>
<dbReference type="KEGG" id="nmo:Nmlp_1820"/>
<proteinExistence type="predicted"/>
<evidence type="ECO:0000313" key="1">
    <source>
        <dbReference type="EMBL" id="CCQ36007.1"/>
    </source>
</evidence>
<dbReference type="Pfam" id="PF20509">
    <property type="entry name" value="DUF6735"/>
    <property type="match status" value="1"/>
</dbReference>
<dbReference type="EMBL" id="HF582854">
    <property type="protein sequence ID" value="CCQ36007.1"/>
    <property type="molecule type" value="Genomic_DNA"/>
</dbReference>
<dbReference type="HOGENOM" id="CLU_1507428_0_0_2"/>
<name>M1XPN5_NATM8</name>
<dbReference type="RefSeq" id="WP_015408834.1">
    <property type="nucleotide sequence ID" value="NC_020388.1"/>
</dbReference>
<dbReference type="AlphaFoldDB" id="M1XPN5"/>
<dbReference type="Proteomes" id="UP000011867">
    <property type="component" value="Chromosome"/>
</dbReference>